<comment type="caution">
    <text evidence="1">The sequence shown here is derived from an EMBL/GenBank/DDBJ whole genome shotgun (WGS) entry which is preliminary data.</text>
</comment>
<protein>
    <submittedName>
        <fullName evidence="1">Uncharacterized protein</fullName>
    </submittedName>
</protein>
<keyword evidence="2" id="KW-1185">Reference proteome</keyword>
<proteinExistence type="predicted"/>
<dbReference type="Proteomes" id="UP001157017">
    <property type="component" value="Unassembled WGS sequence"/>
</dbReference>
<sequence>MSRDAVYRLDREQTRALAAALGVRPYRLLRELDSRPRRAEIADEHIAFWLRRYGVVAVPSVAVSYGGPA</sequence>
<name>A0ABQ6JGF4_9ACTN</name>
<evidence type="ECO:0000313" key="1">
    <source>
        <dbReference type="EMBL" id="GMA85997.1"/>
    </source>
</evidence>
<accession>A0ABQ6JGF4</accession>
<gene>
    <name evidence="1" type="ORF">GCM10025868_12470</name>
</gene>
<reference evidence="2" key="1">
    <citation type="journal article" date="2019" name="Int. J. Syst. Evol. Microbiol.">
        <title>The Global Catalogue of Microorganisms (GCM) 10K type strain sequencing project: providing services to taxonomists for standard genome sequencing and annotation.</title>
        <authorList>
            <consortium name="The Broad Institute Genomics Platform"/>
            <consortium name="The Broad Institute Genome Sequencing Center for Infectious Disease"/>
            <person name="Wu L."/>
            <person name="Ma J."/>
        </authorList>
    </citation>
    <scope>NUCLEOTIDE SEQUENCE [LARGE SCALE GENOMIC DNA]</scope>
    <source>
        <strain evidence="2">NBRC 108730</strain>
    </source>
</reference>
<dbReference type="EMBL" id="BSUZ01000001">
    <property type="protein sequence ID" value="GMA85997.1"/>
    <property type="molecule type" value="Genomic_DNA"/>
</dbReference>
<evidence type="ECO:0000313" key="2">
    <source>
        <dbReference type="Proteomes" id="UP001157017"/>
    </source>
</evidence>
<organism evidence="1 2">
    <name type="scientific">Angustibacter aerolatus</name>
    <dbReference type="NCBI Taxonomy" id="1162965"/>
    <lineage>
        <taxon>Bacteria</taxon>
        <taxon>Bacillati</taxon>
        <taxon>Actinomycetota</taxon>
        <taxon>Actinomycetes</taxon>
        <taxon>Kineosporiales</taxon>
        <taxon>Kineosporiaceae</taxon>
    </lineage>
</organism>